<dbReference type="Pfam" id="PF00002">
    <property type="entry name" value="7tm_2"/>
    <property type="match status" value="1"/>
</dbReference>
<dbReference type="OrthoDB" id="1100386at2759"/>
<feature type="transmembrane region" description="Helical" evidence="6">
    <location>
        <begin position="39"/>
        <end position="61"/>
    </location>
</feature>
<keyword evidence="5" id="KW-1015">Disulfide bond</keyword>
<feature type="transmembrane region" description="Helical" evidence="6">
    <location>
        <begin position="461"/>
        <end position="480"/>
    </location>
</feature>
<dbReference type="OMA" id="QWELKYR"/>
<dbReference type="AlphaFoldDB" id="A0A401P8F1"/>
<evidence type="ECO:0000256" key="6">
    <source>
        <dbReference type="SAM" id="Phobius"/>
    </source>
</evidence>
<feature type="transmembrane region" description="Helical" evidence="6">
    <location>
        <begin position="718"/>
        <end position="739"/>
    </location>
</feature>
<dbReference type="Pfam" id="PF22261">
    <property type="entry name" value="GPR128_GAIN_subdom_B"/>
    <property type="match status" value="1"/>
</dbReference>
<dbReference type="Gene3D" id="2.10.25.10">
    <property type="entry name" value="Laminin"/>
    <property type="match status" value="1"/>
</dbReference>
<dbReference type="EMBL" id="BFAA01004571">
    <property type="protein sequence ID" value="GCB69350.1"/>
    <property type="molecule type" value="Genomic_DNA"/>
</dbReference>
<feature type="domain" description="G-protein coupled receptors family 2 profile 2" evidence="8">
    <location>
        <begin position="459"/>
        <end position="743"/>
    </location>
</feature>
<dbReference type="PANTHER" id="PTHR47767:SF1">
    <property type="entry name" value="ADHESION G PROTEIN-COUPLED RECEPTOR G7"/>
    <property type="match status" value="1"/>
</dbReference>
<name>A0A401P8F1_SCYTO</name>
<sequence length="803" mass="89753">MCNRTCENQLAAPLNLLIKDSFTVGTRINMLCTKCDRKVLIGVICSLVTTGILSAFFWQLARKFKSDSCIKPPSANPQYCYCQNNGTCENEICVCPDEWKGVHCEIANFCGRSVYNSSWGLFTFSEILVGQYGYSKEECEPYTLNANIPKASRLCVEKNGTISLQNESLTDCNENLKNLRDKIMKHTGITEQELVKIATAAQILTSEPHELISENISIAAEIVQHVLNLSDILDSFEIIVSGEIFQTKSMSMFLVALKSSVTEILGEVLTDLEINFGQVVQPNLAASSIMLENGMTHGIMLSALKGCDDTLVSKRIELNTNAAMFLPNTNAEVQMFVNVSTNSTQDGKLGIILYQNDKFFPSKIHHSINNQSRRVICGNIADGVLNSVELLFNPKYNSTEYFIHDHACVFWDYTVDDWNTAGCSKSTDGFGNLRCQCNHATNFAVLMSFRRNYTYTEPLNIVSYIGSGFSIAGLTITIAFQIVTRQARKTSLTWVTVSLCASMFMVNLTFIFGIYNPNARNEKRSGANNTENIVLSSDRSNPPEVYSCTAAAAMLHYFLMATFTWSALYGAQMYVLLVRVFKPLPRHFLIWISAVGWGLPAVIVIITLAAAYKTDNALNYRQEEFCWLSGFDLHGNLDLSKPLLWGFLIPVGILLLFNFVMFALVTMLVLFNKDHGTCSAKQATSAKKLMGSLSVAIVLCLTWSLGYLMLIQRDETQAVFSCIFCALNATQGLQIFILFTARRKAFQKICAAWYSRFAMNMGIVRSKRFSVQSLSTPETRERYIQHNTLNFSDTSSFIPSILY</sequence>
<keyword evidence="10" id="KW-1185">Reference proteome</keyword>
<feature type="transmembrane region" description="Helical" evidence="6">
    <location>
        <begin position="643"/>
        <end position="671"/>
    </location>
</feature>
<dbReference type="InterPro" id="IPR053984">
    <property type="entry name" value="GPR128_N"/>
</dbReference>
<dbReference type="Pfam" id="PF22257">
    <property type="entry name" value="GPR128_N"/>
    <property type="match status" value="1"/>
</dbReference>
<evidence type="ECO:0000259" key="7">
    <source>
        <dbReference type="PROSITE" id="PS50221"/>
    </source>
</evidence>
<dbReference type="SMART" id="SM00303">
    <property type="entry name" value="GPS"/>
    <property type="match status" value="1"/>
</dbReference>
<dbReference type="Pfam" id="PF22259">
    <property type="entry name" value="GPR128_GAIN_subdomA"/>
    <property type="match status" value="1"/>
</dbReference>
<dbReference type="Proteomes" id="UP000288216">
    <property type="component" value="Unassembled WGS sequence"/>
</dbReference>
<dbReference type="GO" id="GO:0004930">
    <property type="term" value="F:G protein-coupled receptor activity"/>
    <property type="evidence" value="ECO:0007669"/>
    <property type="project" value="InterPro"/>
</dbReference>
<feature type="transmembrane region" description="Helical" evidence="6">
    <location>
        <begin position="554"/>
        <end position="576"/>
    </location>
</feature>
<evidence type="ECO:0000256" key="1">
    <source>
        <dbReference type="ARBA" id="ARBA00004141"/>
    </source>
</evidence>
<evidence type="ECO:0000256" key="2">
    <source>
        <dbReference type="ARBA" id="ARBA00022692"/>
    </source>
</evidence>
<feature type="domain" description="GAIN-B" evidence="7">
    <location>
        <begin position="300"/>
        <end position="453"/>
    </location>
</feature>
<evidence type="ECO:0000259" key="8">
    <source>
        <dbReference type="PROSITE" id="PS50261"/>
    </source>
</evidence>
<dbReference type="PANTHER" id="PTHR47767">
    <property type="entry name" value="ADHESION G PROTEIN-COUPLED RECEPTOR G7"/>
    <property type="match status" value="1"/>
</dbReference>
<dbReference type="Gene3D" id="2.60.220.50">
    <property type="match status" value="1"/>
</dbReference>
<proteinExistence type="predicted"/>
<dbReference type="InterPro" id="IPR053985">
    <property type="entry name" value="GPR128_GAIN_subdom_A"/>
</dbReference>
<evidence type="ECO:0000256" key="3">
    <source>
        <dbReference type="ARBA" id="ARBA00022989"/>
    </source>
</evidence>
<keyword evidence="4 6" id="KW-0472">Membrane</keyword>
<accession>A0A401P8F1</accession>
<dbReference type="GO" id="GO:0007166">
    <property type="term" value="P:cell surface receptor signaling pathway"/>
    <property type="evidence" value="ECO:0007669"/>
    <property type="project" value="InterPro"/>
</dbReference>
<keyword evidence="3 6" id="KW-1133">Transmembrane helix</keyword>
<dbReference type="InterPro" id="IPR000832">
    <property type="entry name" value="GPCR_2_secretin-like"/>
</dbReference>
<dbReference type="STRING" id="75743.A0A401P8F1"/>
<evidence type="ECO:0008006" key="11">
    <source>
        <dbReference type="Google" id="ProtNLM"/>
    </source>
</evidence>
<dbReference type="PROSITE" id="PS50221">
    <property type="entry name" value="GAIN_B"/>
    <property type="match status" value="1"/>
</dbReference>
<dbReference type="Gene3D" id="1.20.1070.10">
    <property type="entry name" value="Rhodopsin 7-helix transmembrane proteins"/>
    <property type="match status" value="1"/>
</dbReference>
<dbReference type="InterPro" id="IPR053066">
    <property type="entry name" value="ADGR_G7"/>
</dbReference>
<reference evidence="9 10" key="1">
    <citation type="journal article" date="2018" name="Nat. Ecol. Evol.">
        <title>Shark genomes provide insights into elasmobranch evolution and the origin of vertebrates.</title>
        <authorList>
            <person name="Hara Y"/>
            <person name="Yamaguchi K"/>
            <person name="Onimaru K"/>
            <person name="Kadota M"/>
            <person name="Koyanagi M"/>
            <person name="Keeley SD"/>
            <person name="Tatsumi K"/>
            <person name="Tanaka K"/>
            <person name="Motone F"/>
            <person name="Kageyama Y"/>
            <person name="Nozu R"/>
            <person name="Adachi N"/>
            <person name="Nishimura O"/>
            <person name="Nakagawa R"/>
            <person name="Tanegashima C"/>
            <person name="Kiyatake I"/>
            <person name="Matsumoto R"/>
            <person name="Murakumo K"/>
            <person name="Nishida K"/>
            <person name="Terakita A"/>
            <person name="Kuratani S"/>
            <person name="Sato K"/>
            <person name="Hyodo S Kuraku.S."/>
        </authorList>
    </citation>
    <scope>NUCLEOTIDE SEQUENCE [LARGE SCALE GENOMIC DNA]</scope>
</reference>
<feature type="transmembrane region" description="Helical" evidence="6">
    <location>
        <begin position="692"/>
        <end position="712"/>
    </location>
</feature>
<dbReference type="CDD" id="cd00054">
    <property type="entry name" value="EGF_CA"/>
    <property type="match status" value="1"/>
</dbReference>
<comment type="subcellular location">
    <subcellularLocation>
        <location evidence="1">Membrane</location>
        <topology evidence="1">Multi-pass membrane protein</topology>
    </subcellularLocation>
</comment>
<protein>
    <recommendedName>
        <fullName evidence="11">G-protein coupled receptors family 2 profile 2 domain-containing protein</fullName>
    </recommendedName>
</protein>
<dbReference type="PROSITE" id="PS50261">
    <property type="entry name" value="G_PROTEIN_RECEP_F2_4"/>
    <property type="match status" value="1"/>
</dbReference>
<feature type="transmembrane region" description="Helical" evidence="6">
    <location>
        <begin position="492"/>
        <end position="515"/>
    </location>
</feature>
<evidence type="ECO:0000256" key="4">
    <source>
        <dbReference type="ARBA" id="ARBA00023136"/>
    </source>
</evidence>
<comment type="caution">
    <text evidence="9">The sequence shown here is derived from an EMBL/GenBank/DDBJ whole genome shotgun (WGS) entry which is preliminary data.</text>
</comment>
<evidence type="ECO:0000313" key="9">
    <source>
        <dbReference type="EMBL" id="GCB69350.1"/>
    </source>
</evidence>
<dbReference type="GO" id="GO:0016020">
    <property type="term" value="C:membrane"/>
    <property type="evidence" value="ECO:0007669"/>
    <property type="project" value="UniProtKB-SubCell"/>
</dbReference>
<dbReference type="InterPro" id="IPR053986">
    <property type="entry name" value="GPR128_GAIN_subdom_B"/>
</dbReference>
<organism evidence="9 10">
    <name type="scientific">Scyliorhinus torazame</name>
    <name type="common">Cloudy catshark</name>
    <name type="synonym">Catulus torazame</name>
    <dbReference type="NCBI Taxonomy" id="75743"/>
    <lineage>
        <taxon>Eukaryota</taxon>
        <taxon>Metazoa</taxon>
        <taxon>Chordata</taxon>
        <taxon>Craniata</taxon>
        <taxon>Vertebrata</taxon>
        <taxon>Chondrichthyes</taxon>
        <taxon>Elasmobranchii</taxon>
        <taxon>Galeomorphii</taxon>
        <taxon>Galeoidea</taxon>
        <taxon>Carcharhiniformes</taxon>
        <taxon>Scyliorhinidae</taxon>
        <taxon>Scyliorhinus</taxon>
    </lineage>
</organism>
<dbReference type="InterPro" id="IPR057244">
    <property type="entry name" value="GAIN_B"/>
</dbReference>
<dbReference type="InterPro" id="IPR046338">
    <property type="entry name" value="GAIN_dom_sf"/>
</dbReference>
<dbReference type="InterPro" id="IPR017981">
    <property type="entry name" value="GPCR_2-like_7TM"/>
</dbReference>
<dbReference type="PRINTS" id="PR00249">
    <property type="entry name" value="GPCRSECRETIN"/>
</dbReference>
<evidence type="ECO:0000256" key="5">
    <source>
        <dbReference type="ARBA" id="ARBA00023157"/>
    </source>
</evidence>
<keyword evidence="2 6" id="KW-0812">Transmembrane</keyword>
<dbReference type="InterPro" id="IPR000203">
    <property type="entry name" value="GPS"/>
</dbReference>
<dbReference type="Pfam" id="PF01825">
    <property type="entry name" value="GPS"/>
    <property type="match status" value="1"/>
</dbReference>
<evidence type="ECO:0000313" key="10">
    <source>
        <dbReference type="Proteomes" id="UP000288216"/>
    </source>
</evidence>
<gene>
    <name evidence="9" type="ORF">scyTo_0010542</name>
</gene>
<feature type="transmembrane region" description="Helical" evidence="6">
    <location>
        <begin position="588"/>
        <end position="612"/>
    </location>
</feature>